<keyword evidence="10" id="KW-0234">DNA repair</keyword>
<dbReference type="GO" id="GO:0006281">
    <property type="term" value="P:DNA repair"/>
    <property type="evidence" value="ECO:0007669"/>
    <property type="project" value="UniProtKB-KW"/>
</dbReference>
<keyword evidence="15" id="KW-1185">Reference proteome</keyword>
<dbReference type="InterPro" id="IPR036286">
    <property type="entry name" value="LexA/Signal_pep-like_sf"/>
</dbReference>
<evidence type="ECO:0000313" key="15">
    <source>
        <dbReference type="Proteomes" id="UP000009047"/>
    </source>
</evidence>
<dbReference type="InterPro" id="IPR039418">
    <property type="entry name" value="LexA-like"/>
</dbReference>
<evidence type="ECO:0000256" key="2">
    <source>
        <dbReference type="ARBA" id="ARBA00022491"/>
    </source>
</evidence>
<proteinExistence type="inferred from homology"/>
<dbReference type="Gene3D" id="2.10.109.10">
    <property type="entry name" value="Umud Fragment, subunit A"/>
    <property type="match status" value="1"/>
</dbReference>
<protein>
    <submittedName>
        <fullName evidence="14">Peptidase S24/S26A/S26B, conserved region</fullName>
    </submittedName>
</protein>
<dbReference type="InterPro" id="IPR006197">
    <property type="entry name" value="Peptidase_S24_LexA"/>
</dbReference>
<keyword evidence="5 12" id="KW-0378">Hydrolase</keyword>
<keyword evidence="3" id="KW-0235">DNA replication</keyword>
<name>E1QH41_DESB2</name>
<evidence type="ECO:0000256" key="8">
    <source>
        <dbReference type="ARBA" id="ARBA00023125"/>
    </source>
</evidence>
<dbReference type="HOGENOM" id="CLU_066192_0_2_7"/>
<dbReference type="MEROPS" id="S24.001"/>
<dbReference type="GO" id="GO:0045892">
    <property type="term" value="P:negative regulation of DNA-templated transcription"/>
    <property type="evidence" value="ECO:0007669"/>
    <property type="project" value="InterPro"/>
</dbReference>
<dbReference type="GO" id="GO:0004252">
    <property type="term" value="F:serine-type endopeptidase activity"/>
    <property type="evidence" value="ECO:0007669"/>
    <property type="project" value="InterPro"/>
</dbReference>
<evidence type="ECO:0000256" key="1">
    <source>
        <dbReference type="ARBA" id="ARBA00007484"/>
    </source>
</evidence>
<dbReference type="GO" id="GO:0009432">
    <property type="term" value="P:SOS response"/>
    <property type="evidence" value="ECO:0007669"/>
    <property type="project" value="UniProtKB-KW"/>
</dbReference>
<gene>
    <name evidence="14" type="ordered locus">Deba_1516</name>
</gene>
<evidence type="ECO:0000256" key="5">
    <source>
        <dbReference type="ARBA" id="ARBA00022801"/>
    </source>
</evidence>
<keyword evidence="11" id="KW-0742">SOS response</keyword>
<dbReference type="Proteomes" id="UP000009047">
    <property type="component" value="Chromosome"/>
</dbReference>
<evidence type="ECO:0000256" key="11">
    <source>
        <dbReference type="ARBA" id="ARBA00023236"/>
    </source>
</evidence>
<reference evidence="14 15" key="1">
    <citation type="journal article" date="2010" name="Stand. Genomic Sci.">
        <title>Complete genome sequence of Desulfarculus baarsii type strain (2st14).</title>
        <authorList>
            <person name="Sun H."/>
            <person name="Spring S."/>
            <person name="Lapidus A."/>
            <person name="Davenport K."/>
            <person name="Del Rio T.G."/>
            <person name="Tice H."/>
            <person name="Nolan M."/>
            <person name="Copeland A."/>
            <person name="Cheng J.F."/>
            <person name="Lucas S."/>
            <person name="Tapia R."/>
            <person name="Goodwin L."/>
            <person name="Pitluck S."/>
            <person name="Ivanova N."/>
            <person name="Pagani I."/>
            <person name="Mavromatis K."/>
            <person name="Ovchinnikova G."/>
            <person name="Pati A."/>
            <person name="Chen A."/>
            <person name="Palaniappan K."/>
            <person name="Hauser L."/>
            <person name="Chang Y.J."/>
            <person name="Jeffries C.D."/>
            <person name="Detter J.C."/>
            <person name="Han C."/>
            <person name="Rohde M."/>
            <person name="Brambilla E."/>
            <person name="Goker M."/>
            <person name="Woyke T."/>
            <person name="Bristow J."/>
            <person name="Eisen J.A."/>
            <person name="Markowitz V."/>
            <person name="Hugenholtz P."/>
            <person name="Kyrpides N.C."/>
            <person name="Klenk H.P."/>
            <person name="Land M."/>
        </authorList>
    </citation>
    <scope>NUCLEOTIDE SEQUENCE [LARGE SCALE GENOMIC DNA]</scope>
    <source>
        <strain evidence="15">ATCC 33931 / DSM 2075 / LMG 7858 / VKM B-1802 / 2st14</strain>
    </source>
</reference>
<dbReference type="AlphaFoldDB" id="E1QH41"/>
<comment type="similarity">
    <text evidence="1 12">Belongs to the peptidase S24 family.</text>
</comment>
<dbReference type="STRING" id="644282.Deba_1516"/>
<evidence type="ECO:0000313" key="14">
    <source>
        <dbReference type="EMBL" id="ADK84884.1"/>
    </source>
</evidence>
<dbReference type="eggNOG" id="COG1974">
    <property type="taxonomic scope" value="Bacteria"/>
</dbReference>
<dbReference type="InterPro" id="IPR015927">
    <property type="entry name" value="Peptidase_S24_S26A/B/C"/>
</dbReference>
<keyword evidence="8" id="KW-0238">DNA-binding</keyword>
<keyword evidence="7" id="KW-0805">Transcription regulation</keyword>
<organism evidence="14 15">
    <name type="scientific">Desulfarculus baarsii (strain ATCC 33931 / DSM 2075 / LMG 7858 / VKM B-1802 / 2st14)</name>
    <dbReference type="NCBI Taxonomy" id="644282"/>
    <lineage>
        <taxon>Bacteria</taxon>
        <taxon>Pseudomonadati</taxon>
        <taxon>Thermodesulfobacteriota</taxon>
        <taxon>Desulfarculia</taxon>
        <taxon>Desulfarculales</taxon>
        <taxon>Desulfarculaceae</taxon>
        <taxon>Desulfarculus</taxon>
    </lineage>
</organism>
<dbReference type="PRINTS" id="PR00726">
    <property type="entry name" value="LEXASERPTASE"/>
</dbReference>
<keyword evidence="2" id="KW-0678">Repressor</keyword>
<accession>E1QH41</accession>
<dbReference type="OrthoDB" id="9802364at2"/>
<dbReference type="CDD" id="cd06529">
    <property type="entry name" value="S24_LexA-like"/>
    <property type="match status" value="1"/>
</dbReference>
<feature type="domain" description="Peptidase S24/S26A/S26B/S26C" evidence="13">
    <location>
        <begin position="19"/>
        <end position="132"/>
    </location>
</feature>
<evidence type="ECO:0000256" key="4">
    <source>
        <dbReference type="ARBA" id="ARBA00022763"/>
    </source>
</evidence>
<keyword evidence="9" id="KW-0804">Transcription</keyword>
<evidence type="ECO:0000259" key="13">
    <source>
        <dbReference type="Pfam" id="PF00717"/>
    </source>
</evidence>
<dbReference type="InterPro" id="IPR006200">
    <property type="entry name" value="LexA"/>
</dbReference>
<dbReference type="RefSeq" id="WP_013258337.1">
    <property type="nucleotide sequence ID" value="NC_014365.1"/>
</dbReference>
<dbReference type="Pfam" id="PF00717">
    <property type="entry name" value="Peptidase_S24"/>
    <property type="match status" value="1"/>
</dbReference>
<keyword evidence="6 12" id="KW-0068">Autocatalytic cleavage</keyword>
<evidence type="ECO:0000256" key="6">
    <source>
        <dbReference type="ARBA" id="ARBA00022813"/>
    </source>
</evidence>
<sequence>MRLCDIGFEEIDIQDVEIPFMGVVAAGMPIEAVPEERAIAIPKDMVGRFRTFALEVRGTSMIDEHIAPGDVIVVEERQTAENGQMVVALINQSDVTLKKFYLERDHIRLQPANPGMEPIILRHEDVRVLGVVAGLIRHYRHH</sequence>
<dbReference type="InterPro" id="IPR050077">
    <property type="entry name" value="LexA_repressor"/>
</dbReference>
<evidence type="ECO:0000256" key="3">
    <source>
        <dbReference type="ARBA" id="ARBA00022705"/>
    </source>
</evidence>
<dbReference type="SUPFAM" id="SSF51306">
    <property type="entry name" value="LexA/Signal peptidase"/>
    <property type="match status" value="1"/>
</dbReference>
<keyword evidence="4" id="KW-0227">DNA damage</keyword>
<dbReference type="KEGG" id="dbr:Deba_1516"/>
<evidence type="ECO:0000256" key="12">
    <source>
        <dbReference type="RuleBase" id="RU003991"/>
    </source>
</evidence>
<evidence type="ECO:0000256" key="9">
    <source>
        <dbReference type="ARBA" id="ARBA00023163"/>
    </source>
</evidence>
<dbReference type="GO" id="GO:0003677">
    <property type="term" value="F:DNA binding"/>
    <property type="evidence" value="ECO:0007669"/>
    <property type="project" value="UniProtKB-KW"/>
</dbReference>
<evidence type="ECO:0000256" key="10">
    <source>
        <dbReference type="ARBA" id="ARBA00023204"/>
    </source>
</evidence>
<evidence type="ECO:0000256" key="7">
    <source>
        <dbReference type="ARBA" id="ARBA00023015"/>
    </source>
</evidence>
<dbReference type="PANTHER" id="PTHR33516">
    <property type="entry name" value="LEXA REPRESSOR"/>
    <property type="match status" value="1"/>
</dbReference>
<dbReference type="EMBL" id="CP002085">
    <property type="protein sequence ID" value="ADK84884.1"/>
    <property type="molecule type" value="Genomic_DNA"/>
</dbReference>
<dbReference type="PANTHER" id="PTHR33516:SF2">
    <property type="entry name" value="LEXA REPRESSOR-RELATED"/>
    <property type="match status" value="1"/>
</dbReference>
<dbReference type="NCBIfam" id="TIGR00498">
    <property type="entry name" value="lexA"/>
    <property type="match status" value="1"/>
</dbReference>
<dbReference type="GO" id="GO:0006260">
    <property type="term" value="P:DNA replication"/>
    <property type="evidence" value="ECO:0007669"/>
    <property type="project" value="UniProtKB-KW"/>
</dbReference>